<dbReference type="SUPFAM" id="SSF51069">
    <property type="entry name" value="Carbonic anhydrase"/>
    <property type="match status" value="2"/>
</dbReference>
<dbReference type="GO" id="GO:0004089">
    <property type="term" value="F:carbonate dehydratase activity"/>
    <property type="evidence" value="ECO:0007669"/>
    <property type="project" value="InterPro"/>
</dbReference>
<dbReference type="Pfam" id="PF00194">
    <property type="entry name" value="Carb_anhydrase"/>
    <property type="match status" value="3"/>
</dbReference>
<sequence>MSDHHHQVLVLQVFSRRLSMLIIQSALIVMMANLMAHGTRIARDTQPRPSWTLDDDSWNQWWSYSGVSGPSYWGLLNSDWFMCEKGRRQSPIDLNTKALVYDPHLAPLRADNNLISGVLYNDGHSIVFNSSMGALNRFAWLREQKTRQQQQRTESKHEPSSLLGSLPVAETSLNETAQASNHLISRRDSRLSDENTNSIFTPDERSSQFQLVDSNAGFVIEASGGGSETVVSGPADGTVRQHDNGQVPMLMRDLSNSIDLSISESDGLQSKPAAPDVVERGLNGQQEISDSFDEIGDQTGSDSASSIIQGFPNTNPVHFTGANSAYSYRFEALQLKFGPGTTGLEPGSSSSHASSSRQFDGSEHQIDGRAFAAELQLFAYNWQLYKSYDESLTRPYGLLGISILVNTISPSSDTSNDSLETPTNKIATDQQSSSPSLESSSLSSSSSPPGAETRANKTIKTQPAMNEQLERLLVSATNSLSHRGAFTPIRDLNLSALLPETDQFVTYEGSLTQPGCHESVTWLILNRPLYISKQILDKLRSISADELSAANPTGTLIAGNTRPTQPINNRPIRTNIRPPSSMSPSGQPNKPLQEVCPRLWTRYEYT</sequence>
<dbReference type="InterPro" id="IPR001148">
    <property type="entry name" value="CA_dom"/>
</dbReference>
<feature type="region of interest" description="Disordered" evidence="2">
    <location>
        <begin position="554"/>
        <end position="593"/>
    </location>
</feature>
<dbReference type="PROSITE" id="PS51144">
    <property type="entry name" value="ALPHA_CA_2"/>
    <property type="match status" value="1"/>
</dbReference>
<dbReference type="PANTHER" id="PTHR18952">
    <property type="entry name" value="CARBONIC ANHYDRASE"/>
    <property type="match status" value="1"/>
</dbReference>
<feature type="transmembrane region" description="Helical" evidence="3">
    <location>
        <begin position="18"/>
        <end position="36"/>
    </location>
</feature>
<dbReference type="InterPro" id="IPR036398">
    <property type="entry name" value="CA_dom_sf"/>
</dbReference>
<name>A0A6G1S9A2_9ACAR</name>
<reference evidence="5" key="1">
    <citation type="submission" date="2018-10" db="EMBL/GenBank/DDBJ databases">
        <title>Transcriptome assembly of Aceria tosichella (Wheat curl mite) Type 2.</title>
        <authorList>
            <person name="Scully E.D."/>
            <person name="Geib S.M."/>
            <person name="Palmer N.A."/>
            <person name="Gupta A.K."/>
            <person name="Sarath G."/>
            <person name="Tatineni S."/>
        </authorList>
    </citation>
    <scope>NUCLEOTIDE SEQUENCE</scope>
    <source>
        <strain evidence="5">LincolnNE</strain>
    </source>
</reference>
<dbReference type="GO" id="GO:0008270">
    <property type="term" value="F:zinc ion binding"/>
    <property type="evidence" value="ECO:0007669"/>
    <property type="project" value="InterPro"/>
</dbReference>
<dbReference type="Gene3D" id="3.10.200.10">
    <property type="entry name" value="Alpha carbonic anhydrase"/>
    <property type="match status" value="2"/>
</dbReference>
<dbReference type="InterPro" id="IPR023561">
    <property type="entry name" value="Carbonic_anhydrase_a-class"/>
</dbReference>
<dbReference type="AlphaFoldDB" id="A0A6G1S9A2"/>
<keyword evidence="3" id="KW-0812">Transmembrane</keyword>
<keyword evidence="3" id="KW-0472">Membrane</keyword>
<dbReference type="PANTHER" id="PTHR18952:SF208">
    <property type="entry name" value="CARBONIC ANHYDRASE XA-RELATED"/>
    <property type="match status" value="1"/>
</dbReference>
<protein>
    <submittedName>
        <fullName evidence="5">Carbonic anhydrase-related protein 10</fullName>
    </submittedName>
</protein>
<evidence type="ECO:0000256" key="2">
    <source>
        <dbReference type="SAM" id="MobiDB-lite"/>
    </source>
</evidence>
<dbReference type="EMBL" id="GGYP01001976">
    <property type="protein sequence ID" value="MDE46747.1"/>
    <property type="molecule type" value="Transcribed_RNA"/>
</dbReference>
<evidence type="ECO:0000259" key="4">
    <source>
        <dbReference type="PROSITE" id="PS51144"/>
    </source>
</evidence>
<feature type="compositionally biased region" description="Polar residues" evidence="2">
    <location>
        <begin position="561"/>
        <end position="590"/>
    </location>
</feature>
<evidence type="ECO:0000256" key="1">
    <source>
        <dbReference type="ARBA" id="ARBA00010718"/>
    </source>
</evidence>
<feature type="region of interest" description="Disordered" evidence="2">
    <location>
        <begin position="411"/>
        <end position="463"/>
    </location>
</feature>
<dbReference type="SMART" id="SM01057">
    <property type="entry name" value="Carb_anhydrase"/>
    <property type="match status" value="1"/>
</dbReference>
<feature type="region of interest" description="Disordered" evidence="2">
    <location>
        <begin position="146"/>
        <end position="205"/>
    </location>
</feature>
<feature type="compositionally biased region" description="Polar residues" evidence="2">
    <location>
        <begin position="411"/>
        <end position="431"/>
    </location>
</feature>
<proteinExistence type="inferred from homology"/>
<evidence type="ECO:0000313" key="5">
    <source>
        <dbReference type="EMBL" id="MDE46747.1"/>
    </source>
</evidence>
<gene>
    <name evidence="5" type="primary">CA10_0</name>
    <name evidence="5" type="ORF">g.15522</name>
</gene>
<feature type="compositionally biased region" description="Polar residues" evidence="2">
    <location>
        <begin position="171"/>
        <end position="183"/>
    </location>
</feature>
<feature type="region of interest" description="Disordered" evidence="2">
    <location>
        <begin position="339"/>
        <end position="362"/>
    </location>
</feature>
<feature type="domain" description="Alpha-carbonic anhydrase" evidence="4">
    <location>
        <begin position="60"/>
        <end position="576"/>
    </location>
</feature>
<organism evidence="5">
    <name type="scientific">Aceria tosichella</name>
    <name type="common">wheat curl mite</name>
    <dbReference type="NCBI Taxonomy" id="561515"/>
    <lineage>
        <taxon>Eukaryota</taxon>
        <taxon>Metazoa</taxon>
        <taxon>Ecdysozoa</taxon>
        <taxon>Arthropoda</taxon>
        <taxon>Chelicerata</taxon>
        <taxon>Arachnida</taxon>
        <taxon>Acari</taxon>
        <taxon>Acariformes</taxon>
        <taxon>Trombidiformes</taxon>
        <taxon>Prostigmata</taxon>
        <taxon>Eupodina</taxon>
        <taxon>Eriophyoidea</taxon>
        <taxon>Eriophyidae</taxon>
        <taxon>Eriophyinae</taxon>
        <taxon>Aceriini</taxon>
        <taxon>Aceria</taxon>
    </lineage>
</organism>
<accession>A0A6G1S9A2</accession>
<dbReference type="GO" id="GO:0006730">
    <property type="term" value="P:one-carbon metabolic process"/>
    <property type="evidence" value="ECO:0007669"/>
    <property type="project" value="TreeGrafter"/>
</dbReference>
<feature type="compositionally biased region" description="Low complexity" evidence="2">
    <location>
        <begin position="432"/>
        <end position="449"/>
    </location>
</feature>
<evidence type="ECO:0000256" key="3">
    <source>
        <dbReference type="SAM" id="Phobius"/>
    </source>
</evidence>
<keyword evidence="3" id="KW-1133">Transmembrane helix</keyword>
<comment type="similarity">
    <text evidence="1">Belongs to the alpha-carbonic anhydrase family.</text>
</comment>